<evidence type="ECO:0000256" key="2">
    <source>
        <dbReference type="SAM" id="MobiDB-lite"/>
    </source>
</evidence>
<feature type="region of interest" description="Disordered" evidence="2">
    <location>
        <begin position="369"/>
        <end position="409"/>
    </location>
</feature>
<dbReference type="PANTHER" id="PTHR42648">
    <property type="entry name" value="TRANSPOSASE, PUTATIVE-RELATED"/>
    <property type="match status" value="1"/>
</dbReference>
<dbReference type="InterPro" id="IPR039537">
    <property type="entry name" value="Retrotran_Ty1/copia-like"/>
</dbReference>
<evidence type="ECO:0000256" key="1">
    <source>
        <dbReference type="ARBA" id="ARBA00022670"/>
    </source>
</evidence>
<feature type="domain" description="Retroviral polymerase SH3-like" evidence="4">
    <location>
        <begin position="269"/>
        <end position="328"/>
    </location>
</feature>
<evidence type="ECO:0008006" key="6">
    <source>
        <dbReference type="Google" id="ProtNLM"/>
    </source>
</evidence>
<dbReference type="PANTHER" id="PTHR42648:SF31">
    <property type="entry name" value="RNA-DIRECTED DNA POLYMERASE"/>
    <property type="match status" value="1"/>
</dbReference>
<keyword evidence="1" id="KW-0378">Hydrolase</keyword>
<evidence type="ECO:0000313" key="5">
    <source>
        <dbReference type="RefSeq" id="XP_016445280.1"/>
    </source>
</evidence>
<dbReference type="GO" id="GO:0006508">
    <property type="term" value="P:proteolysis"/>
    <property type="evidence" value="ECO:0007669"/>
    <property type="project" value="UniProtKB-KW"/>
</dbReference>
<evidence type="ECO:0000259" key="4">
    <source>
        <dbReference type="Pfam" id="PF25597"/>
    </source>
</evidence>
<dbReference type="Pfam" id="PF22936">
    <property type="entry name" value="Pol_BBD"/>
    <property type="match status" value="1"/>
</dbReference>
<sequence>MTKQMTNTTTQEAQQVINTSATNIAQGGRPIMFTQEQYDQILKLISTGENASFAGTSKIFVTNEKVKDENWIVDSGATNHMVHTRELLDKINTDILGNAPKVYLLDGTSLDVECTGESRIDENSTVKNDLHSGKHQKLEAKAANVHLQKSTMQEEDLKVWHGRLGHAPNRVVRQIPNMKFKTSSDEIKECTICPLARQGRLPFPKSTSRSDKPFQLIHVDVWGPYRGEYVQATIYVINRFPLSVLLGKLSFEMLHGRVPSLKHLRTIRCLYFAKVVGGKDKFAARLVGTMLMGYSLSQKGYTLYNSLTNSFFVSRDVKFMEHVFPFQLLKEGKLQLFPNGVLHYPVTTDVIPAQINTYDDNASFSAMPPVADNHTANTQPSSPLPLFSEDTPSQQSPLSEHDTHVPVGPSLRKSARITKKHVWLQDYVCNGSLTRFEGQQLCKYPMHNYLTHAGFSVKHQYLSKITGIREPLTYEGAASDPKWLDAMHQELNALKGNRTWTM</sequence>
<dbReference type="OrthoDB" id="1305621at2759"/>
<dbReference type="InterPro" id="IPR054722">
    <property type="entry name" value="PolX-like_BBD"/>
</dbReference>
<dbReference type="PaxDb" id="4097-A0A1S3XZE6"/>
<dbReference type="GO" id="GO:0008233">
    <property type="term" value="F:peptidase activity"/>
    <property type="evidence" value="ECO:0007669"/>
    <property type="project" value="UniProtKB-KW"/>
</dbReference>
<dbReference type="AlphaFoldDB" id="A0A1S3XZE6"/>
<accession>A0A1S3XZE6</accession>
<reference evidence="5" key="1">
    <citation type="submission" date="2025-08" db="UniProtKB">
        <authorList>
            <consortium name="RefSeq"/>
        </authorList>
    </citation>
    <scope>IDENTIFICATION</scope>
</reference>
<proteinExistence type="predicted"/>
<gene>
    <name evidence="5" type="primary">LOC107770479</name>
</gene>
<dbReference type="RefSeq" id="XP_016445280.1">
    <property type="nucleotide sequence ID" value="XM_016589794.1"/>
</dbReference>
<dbReference type="InterPro" id="IPR057670">
    <property type="entry name" value="SH3_retrovirus"/>
</dbReference>
<dbReference type="KEGG" id="nta:107770479"/>
<protein>
    <recommendedName>
        <fullName evidence="6">GAG-pre-integrase domain-containing protein</fullName>
    </recommendedName>
</protein>
<feature type="domain" description="Retrovirus-related Pol polyprotein from transposon TNT 1-94-like beta-barrel" evidence="3">
    <location>
        <begin position="71"/>
        <end position="123"/>
    </location>
</feature>
<evidence type="ECO:0000259" key="3">
    <source>
        <dbReference type="Pfam" id="PF22936"/>
    </source>
</evidence>
<organism evidence="5">
    <name type="scientific">Nicotiana tabacum</name>
    <name type="common">Common tobacco</name>
    <dbReference type="NCBI Taxonomy" id="4097"/>
    <lineage>
        <taxon>Eukaryota</taxon>
        <taxon>Viridiplantae</taxon>
        <taxon>Streptophyta</taxon>
        <taxon>Embryophyta</taxon>
        <taxon>Tracheophyta</taxon>
        <taxon>Spermatophyta</taxon>
        <taxon>Magnoliopsida</taxon>
        <taxon>eudicotyledons</taxon>
        <taxon>Gunneridae</taxon>
        <taxon>Pentapetalae</taxon>
        <taxon>asterids</taxon>
        <taxon>lamiids</taxon>
        <taxon>Solanales</taxon>
        <taxon>Solanaceae</taxon>
        <taxon>Nicotianoideae</taxon>
        <taxon>Nicotianeae</taxon>
        <taxon>Nicotiana</taxon>
    </lineage>
</organism>
<dbReference type="Pfam" id="PF25597">
    <property type="entry name" value="SH3_retrovirus"/>
    <property type="match status" value="1"/>
</dbReference>
<dbReference type="OMA" id="KECTICP"/>
<name>A0A1S3XZE6_TOBAC</name>
<keyword evidence="1" id="KW-0645">Protease</keyword>